<dbReference type="HOGENOM" id="CLU_391435_0_0_1"/>
<dbReference type="AlphaFoldDB" id="V4CPS8"/>
<feature type="compositionally biased region" description="Basic and acidic residues" evidence="1">
    <location>
        <begin position="655"/>
        <end position="665"/>
    </location>
</feature>
<keyword evidence="2" id="KW-1133">Transmembrane helix</keyword>
<evidence type="ECO:0000256" key="1">
    <source>
        <dbReference type="SAM" id="MobiDB-lite"/>
    </source>
</evidence>
<evidence type="ECO:0008006" key="5">
    <source>
        <dbReference type="Google" id="ProtNLM"/>
    </source>
</evidence>
<dbReference type="CTD" id="20241550"/>
<organism evidence="3 4">
    <name type="scientific">Lottia gigantea</name>
    <name type="common">Giant owl limpet</name>
    <dbReference type="NCBI Taxonomy" id="225164"/>
    <lineage>
        <taxon>Eukaryota</taxon>
        <taxon>Metazoa</taxon>
        <taxon>Spiralia</taxon>
        <taxon>Lophotrochozoa</taxon>
        <taxon>Mollusca</taxon>
        <taxon>Gastropoda</taxon>
        <taxon>Patellogastropoda</taxon>
        <taxon>Lottioidea</taxon>
        <taxon>Lottiidae</taxon>
        <taxon>Lottia</taxon>
    </lineage>
</organism>
<evidence type="ECO:0000313" key="3">
    <source>
        <dbReference type="EMBL" id="ESP04415.1"/>
    </source>
</evidence>
<keyword evidence="2" id="KW-0812">Transmembrane</keyword>
<gene>
    <name evidence="3" type="ORF">LOTGIDRAFT_170806</name>
</gene>
<feature type="transmembrane region" description="Helical" evidence="2">
    <location>
        <begin position="518"/>
        <end position="540"/>
    </location>
</feature>
<name>V4CPS8_LOTGI</name>
<protein>
    <recommendedName>
        <fullName evidence="5">SEA domain-containing protein</fullName>
    </recommendedName>
</protein>
<dbReference type="EMBL" id="KB199753">
    <property type="protein sequence ID" value="ESP04415.1"/>
    <property type="molecule type" value="Genomic_DNA"/>
</dbReference>
<dbReference type="GeneID" id="20241550"/>
<dbReference type="Proteomes" id="UP000030746">
    <property type="component" value="Unassembled WGS sequence"/>
</dbReference>
<reference evidence="3 4" key="1">
    <citation type="journal article" date="2013" name="Nature">
        <title>Insights into bilaterian evolution from three spiralian genomes.</title>
        <authorList>
            <person name="Simakov O."/>
            <person name="Marletaz F."/>
            <person name="Cho S.J."/>
            <person name="Edsinger-Gonzales E."/>
            <person name="Havlak P."/>
            <person name="Hellsten U."/>
            <person name="Kuo D.H."/>
            <person name="Larsson T."/>
            <person name="Lv J."/>
            <person name="Arendt D."/>
            <person name="Savage R."/>
            <person name="Osoegawa K."/>
            <person name="de Jong P."/>
            <person name="Grimwood J."/>
            <person name="Chapman J.A."/>
            <person name="Shapiro H."/>
            <person name="Aerts A."/>
            <person name="Otillar R.P."/>
            <person name="Terry A.Y."/>
            <person name="Boore J.L."/>
            <person name="Grigoriev I.V."/>
            <person name="Lindberg D.R."/>
            <person name="Seaver E.C."/>
            <person name="Weisblat D.A."/>
            <person name="Putnam N.H."/>
            <person name="Rokhsar D.S."/>
        </authorList>
    </citation>
    <scope>NUCLEOTIDE SEQUENCE [LARGE SCALE GENOMIC DNA]</scope>
</reference>
<dbReference type="OrthoDB" id="6094394at2759"/>
<evidence type="ECO:0000256" key="2">
    <source>
        <dbReference type="SAM" id="Phobius"/>
    </source>
</evidence>
<feature type="compositionally biased region" description="Polar residues" evidence="1">
    <location>
        <begin position="666"/>
        <end position="681"/>
    </location>
</feature>
<feature type="region of interest" description="Disordered" evidence="1">
    <location>
        <begin position="638"/>
        <end position="705"/>
    </location>
</feature>
<sequence length="705" mass="77958">MSSAYSGFKNDTKSTESVLMNSLNSSDLPLSIQGANHFSKHFTDDQVLVSSVGNLEEFLTEFENNQIKSIENYLEQSSLGIHSNQLTALDNFEILNTEDVWPTGTIFTPELNSITHSIDVPVSSTPLNMDTNDFRAETFEVKHTGQISNFNTQRLLEPSEWRADIFPSVAYDEALFSAFSVSNTLEFDYGIYNMESANIQSKEKEFSSSISGVSPMESDFDMLLLSSFQVIPSSSLIGLHSMQSFSSERSEAIWSQTEIIPSSQDFFMSFPSESYSPSSSQIIPSEVYNSSSIPREITLESSSVGALNEMSSHSDILIYPITSLTANDTSSLLLTSSLPDMLPTTDIPTTTMAMPTTATDMETTATDMATTTTAIPTTPTATTITTTTGKVVFKDCRFLFTFSGDCHLIINNTLYLAEFIEGLRKTLVETLHISNDRMKPHDISCGSIKIYVTFKNVSYPEFKRRIEYVVEGRNFIVPTYIENVVVTFTALSVEEVALPPGDVDSSDLPQRGIDNIDIIVIIVACCVCGILIVIGITVCVKECYKRKHAQSFDLLDMPHVNLKLEDFTLTRIPRPKTNYNTDNVTANPYTDRYNQQTKKENGQQVSNGNHIDLKDVHVRMQPLKNEGIIVGVTGYASANGAPRKKKRAPSASSRQSHEDHLRGDPSTESLVPETNSSSMGASNPIFVDDEQGSTSTLDVNRSYHS</sequence>
<keyword evidence="4" id="KW-1185">Reference proteome</keyword>
<dbReference type="RefSeq" id="XP_009044901.1">
    <property type="nucleotide sequence ID" value="XM_009046653.1"/>
</dbReference>
<evidence type="ECO:0000313" key="4">
    <source>
        <dbReference type="Proteomes" id="UP000030746"/>
    </source>
</evidence>
<proteinExistence type="predicted"/>
<keyword evidence="2" id="KW-0472">Membrane</keyword>
<accession>V4CPS8</accession>
<dbReference type="KEGG" id="lgi:LOTGIDRAFT_170806"/>